<dbReference type="EMBL" id="CP043046">
    <property type="protein sequence ID" value="QEI06745.1"/>
    <property type="molecule type" value="Genomic_DNA"/>
</dbReference>
<organism evidence="10 11">
    <name type="scientific">Pigmentiphaga aceris</name>
    <dbReference type="NCBI Taxonomy" id="1940612"/>
    <lineage>
        <taxon>Bacteria</taxon>
        <taxon>Pseudomonadati</taxon>
        <taxon>Pseudomonadota</taxon>
        <taxon>Betaproteobacteria</taxon>
        <taxon>Burkholderiales</taxon>
        <taxon>Alcaligenaceae</taxon>
        <taxon>Pigmentiphaga</taxon>
    </lineage>
</organism>
<dbReference type="Pfam" id="PF02653">
    <property type="entry name" value="BPD_transp_2"/>
    <property type="match status" value="1"/>
</dbReference>
<dbReference type="GO" id="GO:0005886">
    <property type="term" value="C:plasma membrane"/>
    <property type="evidence" value="ECO:0007669"/>
    <property type="project" value="UniProtKB-SubCell"/>
</dbReference>
<evidence type="ECO:0000256" key="8">
    <source>
        <dbReference type="ARBA" id="ARBA00037998"/>
    </source>
</evidence>
<evidence type="ECO:0000256" key="1">
    <source>
        <dbReference type="ARBA" id="ARBA00004651"/>
    </source>
</evidence>
<evidence type="ECO:0000256" key="9">
    <source>
        <dbReference type="SAM" id="Phobius"/>
    </source>
</evidence>
<dbReference type="PANTHER" id="PTHR11795:SF445">
    <property type="entry name" value="AMINO ACID ABC TRANSPORTER PERMEASE PROTEIN"/>
    <property type="match status" value="1"/>
</dbReference>
<reference evidence="10 11" key="1">
    <citation type="submission" date="2019-08" db="EMBL/GenBank/DDBJ databases">
        <title>Amphibian skin-associated Pigmentiphaga: genome sequence and occurrence across geography and hosts.</title>
        <authorList>
            <person name="Bletz M.C."/>
            <person name="Bunk B."/>
            <person name="Sproeer C."/>
            <person name="Biwer P."/>
            <person name="Reiter S."/>
            <person name="Rabemananjara F.C.E."/>
            <person name="Schulz S."/>
            <person name="Overmann J."/>
            <person name="Vences M."/>
        </authorList>
    </citation>
    <scope>NUCLEOTIDE SEQUENCE [LARGE SCALE GENOMIC DNA]</scope>
    <source>
        <strain evidence="10 11">Mada1488</strain>
    </source>
</reference>
<keyword evidence="4 9" id="KW-0812">Transmembrane</keyword>
<gene>
    <name evidence="10" type="ORF">FXN63_13565</name>
</gene>
<evidence type="ECO:0000313" key="11">
    <source>
        <dbReference type="Proteomes" id="UP000325161"/>
    </source>
</evidence>
<dbReference type="InterPro" id="IPR052157">
    <property type="entry name" value="BCAA_transport_permease"/>
</dbReference>
<comment type="subcellular location">
    <subcellularLocation>
        <location evidence="1">Cell membrane</location>
        <topology evidence="1">Multi-pass membrane protein</topology>
    </subcellularLocation>
</comment>
<feature type="transmembrane region" description="Helical" evidence="9">
    <location>
        <begin position="49"/>
        <end position="69"/>
    </location>
</feature>
<keyword evidence="11" id="KW-1185">Reference proteome</keyword>
<name>A0A5C0AX91_9BURK</name>
<feature type="transmembrane region" description="Helical" evidence="9">
    <location>
        <begin position="205"/>
        <end position="224"/>
    </location>
</feature>
<dbReference type="InterPro" id="IPR001851">
    <property type="entry name" value="ABC_transp_permease"/>
</dbReference>
<dbReference type="AlphaFoldDB" id="A0A5C0AX91"/>
<feature type="transmembrane region" description="Helical" evidence="9">
    <location>
        <begin position="75"/>
        <end position="98"/>
    </location>
</feature>
<feature type="transmembrane region" description="Helical" evidence="9">
    <location>
        <begin position="282"/>
        <end position="299"/>
    </location>
</feature>
<evidence type="ECO:0000256" key="5">
    <source>
        <dbReference type="ARBA" id="ARBA00022970"/>
    </source>
</evidence>
<dbReference type="Proteomes" id="UP000325161">
    <property type="component" value="Chromosome"/>
</dbReference>
<evidence type="ECO:0000256" key="7">
    <source>
        <dbReference type="ARBA" id="ARBA00023136"/>
    </source>
</evidence>
<evidence type="ECO:0000256" key="6">
    <source>
        <dbReference type="ARBA" id="ARBA00022989"/>
    </source>
</evidence>
<dbReference type="PANTHER" id="PTHR11795">
    <property type="entry name" value="BRANCHED-CHAIN AMINO ACID TRANSPORT SYSTEM PERMEASE PROTEIN LIVH"/>
    <property type="match status" value="1"/>
</dbReference>
<keyword evidence="7 9" id="KW-0472">Membrane</keyword>
<dbReference type="KEGG" id="pacr:FXN63_13565"/>
<keyword evidence="6 9" id="KW-1133">Transmembrane helix</keyword>
<feature type="transmembrane region" description="Helical" evidence="9">
    <location>
        <begin position="159"/>
        <end position="176"/>
    </location>
</feature>
<feature type="transmembrane region" description="Helical" evidence="9">
    <location>
        <begin position="255"/>
        <end position="276"/>
    </location>
</feature>
<dbReference type="CDD" id="cd06582">
    <property type="entry name" value="TM_PBP1_LivH_like"/>
    <property type="match status" value="1"/>
</dbReference>
<proteinExistence type="inferred from homology"/>
<keyword evidence="2" id="KW-0813">Transport</keyword>
<feature type="transmembrane region" description="Helical" evidence="9">
    <location>
        <begin position="20"/>
        <end position="42"/>
    </location>
</feature>
<protein>
    <submittedName>
        <fullName evidence="10">Branched-chain amino acid ABC transporter permease</fullName>
    </submittedName>
</protein>
<sequence length="321" mass="34332">MHRPPPSLPGAVMLDIQTLLQIFWTGLANSSYAVLLAAAFALVLKVVKVWNFAQAGLMGIAYYTMYAAIQKFGLPAPVAIALGAAAAIAAALAMEVWGLQTFRRRHSPPLTFFIFTLVVSELVQYLLAMAAGTEPVSLATTLMSASHIVGGVVVSEWDLKAIATTIVLMGLLYLIMKRSRQGQFMLAAADNPHLSRLYGINVRRVYALTFVVAAILITAGMYLFGTRASMVPNTPLEMMLFAVIAALLGGMGNVFGAAVAAVFLALLRAFSILVIPSAWQSLILYALLFITILFFPQGVRLTRRAKKPTAAPAVSATPADA</sequence>
<comment type="similarity">
    <text evidence="8">Belongs to the binding-protein-dependent transport system permease family. LivHM subfamily.</text>
</comment>
<evidence type="ECO:0000313" key="10">
    <source>
        <dbReference type="EMBL" id="QEI06745.1"/>
    </source>
</evidence>
<evidence type="ECO:0000256" key="4">
    <source>
        <dbReference type="ARBA" id="ARBA00022692"/>
    </source>
</evidence>
<evidence type="ECO:0000256" key="2">
    <source>
        <dbReference type="ARBA" id="ARBA00022448"/>
    </source>
</evidence>
<dbReference type="GO" id="GO:0006865">
    <property type="term" value="P:amino acid transport"/>
    <property type="evidence" value="ECO:0007669"/>
    <property type="project" value="UniProtKB-KW"/>
</dbReference>
<keyword evidence="3" id="KW-1003">Cell membrane</keyword>
<keyword evidence="5" id="KW-0029">Amino-acid transport</keyword>
<evidence type="ECO:0000256" key="3">
    <source>
        <dbReference type="ARBA" id="ARBA00022475"/>
    </source>
</evidence>
<accession>A0A5C0AX91</accession>
<dbReference type="OrthoDB" id="9807115at2"/>
<feature type="transmembrane region" description="Helical" evidence="9">
    <location>
        <begin position="110"/>
        <end position="131"/>
    </location>
</feature>
<dbReference type="GO" id="GO:0022857">
    <property type="term" value="F:transmembrane transporter activity"/>
    <property type="evidence" value="ECO:0007669"/>
    <property type="project" value="InterPro"/>
</dbReference>